<organism evidence="4 5">
    <name type="scientific">Shewanella yunxiaonensis</name>
    <dbReference type="NCBI Taxonomy" id="2829809"/>
    <lineage>
        <taxon>Bacteria</taxon>
        <taxon>Pseudomonadati</taxon>
        <taxon>Pseudomonadota</taxon>
        <taxon>Gammaproteobacteria</taxon>
        <taxon>Alteromonadales</taxon>
        <taxon>Shewanellaceae</taxon>
        <taxon>Shewanella</taxon>
    </lineage>
</organism>
<evidence type="ECO:0000313" key="4">
    <source>
        <dbReference type="EMBL" id="QUN04757.1"/>
    </source>
</evidence>
<dbReference type="Gene3D" id="3.40.630.30">
    <property type="match status" value="1"/>
</dbReference>
<dbReference type="SUPFAM" id="SSF55729">
    <property type="entry name" value="Acyl-CoA N-acyltransferases (Nat)"/>
    <property type="match status" value="1"/>
</dbReference>
<dbReference type="CDD" id="cd04301">
    <property type="entry name" value="NAT_SF"/>
    <property type="match status" value="1"/>
</dbReference>
<accession>A0ABX7YPX3</accession>
<dbReference type="InterPro" id="IPR050832">
    <property type="entry name" value="Bact_Acetyltransf"/>
</dbReference>
<evidence type="ECO:0000259" key="3">
    <source>
        <dbReference type="PROSITE" id="PS51186"/>
    </source>
</evidence>
<reference evidence="4 5" key="1">
    <citation type="submission" date="2021-04" db="EMBL/GenBank/DDBJ databases">
        <title>Novel species identification of genus Shewanella.</title>
        <authorList>
            <person name="Liu G."/>
        </authorList>
    </citation>
    <scope>NUCLEOTIDE SEQUENCE [LARGE SCALE GENOMIC DNA]</scope>
    <source>
        <strain evidence="4 5">FJAT-54481</strain>
    </source>
</reference>
<evidence type="ECO:0000313" key="5">
    <source>
        <dbReference type="Proteomes" id="UP000679575"/>
    </source>
</evidence>
<dbReference type="InterPro" id="IPR000182">
    <property type="entry name" value="GNAT_dom"/>
</dbReference>
<sequence length="177" mass="20139">MAATLVLYSHAQHRHFAAEVSLVYHQSVQSLAGGFYSTAQCNAWSRAPRSEKYWQLRLRHSTAWLALDSGDHCIGFVQVERQYGEAGYISCLYVLPSWQRRGIAAQLITTVKLWALQQALPRLSTHASMQSKTVFERQGFRSHHRCYQEKSGQQLTSFLMYCPLVEKLADNKVATST</sequence>
<proteinExistence type="predicted"/>
<keyword evidence="1" id="KW-0808">Transferase</keyword>
<gene>
    <name evidence="4" type="ORF">KDN34_10890</name>
</gene>
<dbReference type="PANTHER" id="PTHR43877">
    <property type="entry name" value="AMINOALKYLPHOSPHONATE N-ACETYLTRANSFERASE-RELATED-RELATED"/>
    <property type="match status" value="1"/>
</dbReference>
<dbReference type="RefSeq" id="WP_212593810.1">
    <property type="nucleotide sequence ID" value="NZ_CP073587.1"/>
</dbReference>
<name>A0ABX7YPX3_9GAMM</name>
<dbReference type="Pfam" id="PF00583">
    <property type="entry name" value="Acetyltransf_1"/>
    <property type="match status" value="1"/>
</dbReference>
<keyword evidence="5" id="KW-1185">Reference proteome</keyword>
<dbReference type="EMBL" id="CP073587">
    <property type="protein sequence ID" value="QUN04757.1"/>
    <property type="molecule type" value="Genomic_DNA"/>
</dbReference>
<protein>
    <submittedName>
        <fullName evidence="4">GNAT family N-acetyltransferase</fullName>
    </submittedName>
</protein>
<feature type="domain" description="N-acetyltransferase" evidence="3">
    <location>
        <begin position="26"/>
        <end position="165"/>
    </location>
</feature>
<dbReference type="InterPro" id="IPR016181">
    <property type="entry name" value="Acyl_CoA_acyltransferase"/>
</dbReference>
<dbReference type="Proteomes" id="UP000679575">
    <property type="component" value="Chromosome"/>
</dbReference>
<evidence type="ECO:0000256" key="1">
    <source>
        <dbReference type="ARBA" id="ARBA00022679"/>
    </source>
</evidence>
<evidence type="ECO:0000256" key="2">
    <source>
        <dbReference type="ARBA" id="ARBA00023315"/>
    </source>
</evidence>
<dbReference type="PROSITE" id="PS51186">
    <property type="entry name" value="GNAT"/>
    <property type="match status" value="1"/>
</dbReference>
<keyword evidence="2" id="KW-0012">Acyltransferase</keyword>